<reference evidence="1 4" key="1">
    <citation type="submission" date="2015-03" db="EMBL/GenBank/DDBJ databases">
        <authorList>
            <person name="Murphy D."/>
        </authorList>
    </citation>
    <scope>NUCLEOTIDE SEQUENCE [LARGE SCALE GENOMIC DNA]</scope>
    <source>
        <strain evidence="1 4">IP06005</strain>
    </source>
</reference>
<dbReference type="Proteomes" id="UP000038647">
    <property type="component" value="Unassembled WGS sequence"/>
</dbReference>
<dbReference type="Proteomes" id="UP000041595">
    <property type="component" value="Unassembled WGS sequence"/>
</dbReference>
<dbReference type="AlphaFoldDB" id="A0A0T9SWN4"/>
<evidence type="ECO:0000313" key="1">
    <source>
        <dbReference type="EMBL" id="CNK43782.1"/>
    </source>
</evidence>
<evidence type="ECO:0000313" key="2">
    <source>
        <dbReference type="EMBL" id="CNK47226.1"/>
    </source>
</evidence>
<protein>
    <submittedName>
        <fullName evidence="1">Protein containing an Alanine Racemase Domain</fullName>
    </submittedName>
</protein>
<dbReference type="Gene3D" id="2.40.37.30">
    <property type="match status" value="1"/>
</dbReference>
<dbReference type="eggNOG" id="COG3457">
    <property type="taxonomic scope" value="Bacteria"/>
</dbReference>
<dbReference type="EMBL" id="CQEH01000001">
    <property type="protein sequence ID" value="CNK47226.1"/>
    <property type="molecule type" value="Genomic_DNA"/>
</dbReference>
<name>A0A0T9SWN4_YERAL</name>
<keyword evidence="3" id="KW-1185">Reference proteome</keyword>
<evidence type="ECO:0000313" key="3">
    <source>
        <dbReference type="Proteomes" id="UP000038647"/>
    </source>
</evidence>
<gene>
    <name evidence="1" type="ORF">ERS137965_00056</name>
    <name evidence="2" type="ORF">ERS137966_00338</name>
</gene>
<organism evidence="1 4">
    <name type="scientific">Yersinia aldovae</name>
    <dbReference type="NCBI Taxonomy" id="29483"/>
    <lineage>
        <taxon>Bacteria</taxon>
        <taxon>Pseudomonadati</taxon>
        <taxon>Pseudomonadota</taxon>
        <taxon>Gammaproteobacteria</taxon>
        <taxon>Enterobacterales</taxon>
        <taxon>Yersiniaceae</taxon>
        <taxon>Yersinia</taxon>
    </lineage>
</organism>
<sequence>MFLKTLLKQNPRLIDVEQTEANARQLLKTASHYNIKLYLMSKQFGHNPELCRRLLACRYEGINNKIARFPSMAAVDFKEARQLHRHAIPVAHIGHLVQPPSARVDDIVS</sequence>
<evidence type="ECO:0000313" key="4">
    <source>
        <dbReference type="Proteomes" id="UP000041595"/>
    </source>
</evidence>
<dbReference type="EMBL" id="CQEJ01000001">
    <property type="protein sequence ID" value="CNK43782.1"/>
    <property type="molecule type" value="Genomic_DNA"/>
</dbReference>
<reference evidence="2 3" key="2">
    <citation type="submission" date="2015-03" db="EMBL/GenBank/DDBJ databases">
        <authorList>
            <consortium name="Pathogen Informatics"/>
            <person name="Murphy D."/>
        </authorList>
    </citation>
    <scope>NUCLEOTIDE SEQUENCE [LARGE SCALE GENOMIC DNA]</scope>
    <source>
        <strain evidence="2 3">IP08791</strain>
    </source>
</reference>
<proteinExistence type="predicted"/>
<accession>A0A0T9SWN4</accession>